<feature type="transmembrane region" description="Helical" evidence="1">
    <location>
        <begin position="122"/>
        <end position="142"/>
    </location>
</feature>
<feature type="transmembrane region" description="Helical" evidence="1">
    <location>
        <begin position="172"/>
        <end position="190"/>
    </location>
</feature>
<feature type="transmembrane region" description="Helical" evidence="1">
    <location>
        <begin position="294"/>
        <end position="311"/>
    </location>
</feature>
<feature type="transmembrane region" description="Helical" evidence="1">
    <location>
        <begin position="96"/>
        <end position="115"/>
    </location>
</feature>
<dbReference type="EMBL" id="PEYM01000002">
    <property type="protein sequence ID" value="PIS31765.1"/>
    <property type="molecule type" value="Genomic_DNA"/>
</dbReference>
<feature type="transmembrane region" description="Helical" evidence="1">
    <location>
        <begin position="392"/>
        <end position="418"/>
    </location>
</feature>
<evidence type="ECO:0000313" key="3">
    <source>
        <dbReference type="Proteomes" id="UP000231343"/>
    </source>
</evidence>
<dbReference type="Pfam" id="PF09586">
    <property type="entry name" value="YfhO"/>
    <property type="match status" value="2"/>
</dbReference>
<sequence>MKKTSWNNLFVFLFFLGGSLLWFYKEAFQGRLFCFSDLTFYFYPYRYFMVECLKQGVIPLWNPNLLLGYPFLATLQTGFFYPLSLLYLLLPFDLAFNWFLLLHYPLAAFFMYLLARDLKRSLAAASASGLVFAFCGYSLSVLHMPTTLASIIWVPLVLLTFRKLLAGPAAALWSTGLRLILFALTLTLVFLGGEPTISYCTLLLLLGYLLIFDLPQFWRGLGYLIAGWCLSAALAAVQLLPFLELLAHSSRLSGLTFTEAAYFSLEPRKLLEFLLPYFFHLTEFPWVETGWLKVPYLGIVPLTLALLALLFHQDRRRWLLVGAALLLLLVIGGSYSPIPLYALLFKYVPGFGFFRYPIKFVFLLVFLLAVAVGFALDLLWQLGPRLKKGLEIILLGWLVLFGLSLCLAKQPVVFWLLLQPLFSQEISQGLTPYLTQITVPRDLANLLLSQALVLVLLFWAWVGAGRLVRRPFFLAGLVALIFFDLFSANANSNLVVNQSEYKIVPPNVLRLKQDQSLFRCFASPRLYFKARSETVNDFYHYPLALAALRNRLCPNQNMLFGLVQVDGYESIRGVDQEEMIKRIALLDRLDQTRVLDLLNIKYLVTAGRLAQPGYKLVSYNPKDAKGTPIFLYENQHVLPRAFLVKQARIIKDRRKILAYLFSNQFEPQREVILEADPHQAIDQAKPNGLSDQVLVKEYSPNRVRLEVVSSQDQFLFLSDWYYPGWQATVAGQPVVIRRANYMFRAIRVGPGRQTVEFVYRPASFIVGAAISLLTWLGMVFWLALGWWRLARAKESVIIKGP</sequence>
<feature type="transmembrane region" description="Helical" evidence="1">
    <location>
        <begin position="196"/>
        <end position="214"/>
    </location>
</feature>
<evidence type="ECO:0008006" key="4">
    <source>
        <dbReference type="Google" id="ProtNLM"/>
    </source>
</evidence>
<dbReference type="PANTHER" id="PTHR38454:SF1">
    <property type="entry name" value="INTEGRAL MEMBRANE PROTEIN"/>
    <property type="match status" value="1"/>
</dbReference>
<protein>
    <recommendedName>
        <fullName evidence="4">Membrane protein 6-pyruvoyl-tetrahydropterin synthase-related domain-containing protein</fullName>
    </recommendedName>
</protein>
<keyword evidence="1" id="KW-0472">Membrane</keyword>
<evidence type="ECO:0000313" key="2">
    <source>
        <dbReference type="EMBL" id="PIS31765.1"/>
    </source>
</evidence>
<feature type="transmembrane region" description="Helical" evidence="1">
    <location>
        <begin position="443"/>
        <end position="464"/>
    </location>
</feature>
<feature type="transmembrane region" description="Helical" evidence="1">
    <location>
        <begin position="69"/>
        <end position="90"/>
    </location>
</feature>
<dbReference type="PANTHER" id="PTHR38454">
    <property type="entry name" value="INTEGRAL MEMBRANE PROTEIN-RELATED"/>
    <property type="match status" value="1"/>
</dbReference>
<name>A0A2H0Y1V0_UNCSA</name>
<dbReference type="InterPro" id="IPR018580">
    <property type="entry name" value="Uncharacterised_YfhO"/>
</dbReference>
<keyword evidence="1" id="KW-0812">Transmembrane</keyword>
<dbReference type="Proteomes" id="UP000231343">
    <property type="component" value="Unassembled WGS sequence"/>
</dbReference>
<reference evidence="2 3" key="1">
    <citation type="submission" date="2017-09" db="EMBL/GenBank/DDBJ databases">
        <title>Depth-based differentiation of microbial function through sediment-hosted aquifers and enrichment of novel symbionts in the deep terrestrial subsurface.</title>
        <authorList>
            <person name="Probst A.J."/>
            <person name="Ladd B."/>
            <person name="Jarett J.K."/>
            <person name="Geller-Mcgrath D.E."/>
            <person name="Sieber C.M."/>
            <person name="Emerson J.B."/>
            <person name="Anantharaman K."/>
            <person name="Thomas B.C."/>
            <person name="Malmstrom R."/>
            <person name="Stieglmeier M."/>
            <person name="Klingl A."/>
            <person name="Woyke T."/>
            <person name="Ryan C.M."/>
            <person name="Banfield J.F."/>
        </authorList>
    </citation>
    <scope>NUCLEOTIDE SEQUENCE [LARGE SCALE GENOMIC DNA]</scope>
    <source>
        <strain evidence="2">CG08_land_8_20_14_0_20_45_16</strain>
    </source>
</reference>
<feature type="transmembrane region" description="Helical" evidence="1">
    <location>
        <begin position="318"/>
        <end position="338"/>
    </location>
</feature>
<proteinExistence type="predicted"/>
<comment type="caution">
    <text evidence="2">The sequence shown here is derived from an EMBL/GenBank/DDBJ whole genome shotgun (WGS) entry which is preliminary data.</text>
</comment>
<feature type="transmembrane region" description="Helical" evidence="1">
    <location>
        <begin position="221"/>
        <end position="243"/>
    </location>
</feature>
<accession>A0A2H0Y1V0</accession>
<dbReference type="AlphaFoldDB" id="A0A2H0Y1V0"/>
<feature type="transmembrane region" description="Helical" evidence="1">
    <location>
        <begin position="7"/>
        <end position="24"/>
    </location>
</feature>
<feature type="transmembrane region" description="Helical" evidence="1">
    <location>
        <begin position="471"/>
        <end position="490"/>
    </location>
</feature>
<keyword evidence="1" id="KW-1133">Transmembrane helix</keyword>
<feature type="transmembrane region" description="Helical" evidence="1">
    <location>
        <begin position="762"/>
        <end position="784"/>
    </location>
</feature>
<organism evidence="2 3">
    <name type="scientific">Candidatus Saganbacteria bacterium CG08_land_8_20_14_0_20_45_16</name>
    <dbReference type="NCBI Taxonomy" id="2014293"/>
    <lineage>
        <taxon>Bacteria</taxon>
        <taxon>Bacillati</taxon>
        <taxon>Saganbacteria</taxon>
    </lineage>
</organism>
<feature type="transmembrane region" description="Helical" evidence="1">
    <location>
        <begin position="358"/>
        <end position="380"/>
    </location>
</feature>
<gene>
    <name evidence="2" type="ORF">COT42_00020</name>
</gene>
<evidence type="ECO:0000256" key="1">
    <source>
        <dbReference type="SAM" id="Phobius"/>
    </source>
</evidence>